<comment type="caution">
    <text evidence="2">The sequence shown here is derived from an EMBL/GenBank/DDBJ whole genome shotgun (WGS) entry which is preliminary data.</text>
</comment>
<accession>A0ABQ7TZN6</accession>
<evidence type="ECO:0000256" key="1">
    <source>
        <dbReference type="SAM" id="MobiDB-lite"/>
    </source>
</evidence>
<organism evidence="2 3">
    <name type="scientific">Solanum tuberosum</name>
    <name type="common">Potato</name>
    <dbReference type="NCBI Taxonomy" id="4113"/>
    <lineage>
        <taxon>Eukaryota</taxon>
        <taxon>Viridiplantae</taxon>
        <taxon>Streptophyta</taxon>
        <taxon>Embryophyta</taxon>
        <taxon>Tracheophyta</taxon>
        <taxon>Spermatophyta</taxon>
        <taxon>Magnoliopsida</taxon>
        <taxon>eudicotyledons</taxon>
        <taxon>Gunneridae</taxon>
        <taxon>Pentapetalae</taxon>
        <taxon>asterids</taxon>
        <taxon>lamiids</taxon>
        <taxon>Solanales</taxon>
        <taxon>Solanaceae</taxon>
        <taxon>Solanoideae</taxon>
        <taxon>Solaneae</taxon>
        <taxon>Solanum</taxon>
    </lineage>
</organism>
<keyword evidence="3" id="KW-1185">Reference proteome</keyword>
<dbReference type="Proteomes" id="UP000826656">
    <property type="component" value="Unassembled WGS sequence"/>
</dbReference>
<gene>
    <name evidence="2" type="ORF">KY290_033225</name>
</gene>
<dbReference type="EMBL" id="JAIVGD010000026">
    <property type="protein sequence ID" value="KAH0740182.1"/>
    <property type="molecule type" value="Genomic_DNA"/>
</dbReference>
<feature type="compositionally biased region" description="Basic and acidic residues" evidence="1">
    <location>
        <begin position="1"/>
        <end position="16"/>
    </location>
</feature>
<evidence type="ECO:0000313" key="3">
    <source>
        <dbReference type="Proteomes" id="UP000826656"/>
    </source>
</evidence>
<reference evidence="2 3" key="1">
    <citation type="journal article" date="2021" name="bioRxiv">
        <title>Chromosome-scale and haplotype-resolved genome assembly of a tetraploid potato cultivar.</title>
        <authorList>
            <person name="Sun H."/>
            <person name="Jiao W.-B."/>
            <person name="Krause K."/>
            <person name="Campoy J.A."/>
            <person name="Goel M."/>
            <person name="Folz-Donahue K."/>
            <person name="Kukat C."/>
            <person name="Huettel B."/>
            <person name="Schneeberger K."/>
        </authorList>
    </citation>
    <scope>NUCLEOTIDE SEQUENCE [LARGE SCALE GENOMIC DNA]</scope>
    <source>
        <strain evidence="2">SolTubOtavaFocal</strain>
        <tissue evidence="2">Leaves</tissue>
    </source>
</reference>
<evidence type="ECO:0000313" key="2">
    <source>
        <dbReference type="EMBL" id="KAH0740182.1"/>
    </source>
</evidence>
<proteinExistence type="predicted"/>
<name>A0ABQ7TZN6_SOLTU</name>
<sequence>MKSEPEALISKSHEQSHFQPNNHEPTLSFYSISNLPNELGGAHVLRDTSPEPNPSPHSWLEMSLQGQALSFSAIVEGRPVAILVQNPTFLAQIVSEGMRMTMETYKNPSMNLEPMMFPPFLFPHHIPWNVTTLWNNVGVVP</sequence>
<protein>
    <submittedName>
        <fullName evidence="2">Uncharacterized protein</fullName>
    </submittedName>
</protein>
<feature type="region of interest" description="Disordered" evidence="1">
    <location>
        <begin position="1"/>
        <end position="23"/>
    </location>
</feature>